<name>A0A2P2PSJ0_RHIMU</name>
<reference evidence="1" key="1">
    <citation type="submission" date="2018-02" db="EMBL/GenBank/DDBJ databases">
        <title>Rhizophora mucronata_Transcriptome.</title>
        <authorList>
            <person name="Meera S.P."/>
            <person name="Sreeshan A."/>
            <person name="Augustine A."/>
        </authorList>
    </citation>
    <scope>NUCLEOTIDE SEQUENCE</scope>
    <source>
        <tissue evidence="1">Leaf</tissue>
    </source>
</reference>
<protein>
    <submittedName>
        <fullName evidence="1">Uncharacterized protein</fullName>
    </submittedName>
</protein>
<organism evidence="1">
    <name type="scientific">Rhizophora mucronata</name>
    <name type="common">Asiatic mangrove</name>
    <dbReference type="NCBI Taxonomy" id="61149"/>
    <lineage>
        <taxon>Eukaryota</taxon>
        <taxon>Viridiplantae</taxon>
        <taxon>Streptophyta</taxon>
        <taxon>Embryophyta</taxon>
        <taxon>Tracheophyta</taxon>
        <taxon>Spermatophyta</taxon>
        <taxon>Magnoliopsida</taxon>
        <taxon>eudicotyledons</taxon>
        <taxon>Gunneridae</taxon>
        <taxon>Pentapetalae</taxon>
        <taxon>rosids</taxon>
        <taxon>fabids</taxon>
        <taxon>Malpighiales</taxon>
        <taxon>Rhizophoraceae</taxon>
        <taxon>Rhizophora</taxon>
    </lineage>
</organism>
<accession>A0A2P2PSJ0</accession>
<dbReference type="EMBL" id="GGEC01077189">
    <property type="protein sequence ID" value="MBX57673.1"/>
    <property type="molecule type" value="Transcribed_RNA"/>
</dbReference>
<proteinExistence type="predicted"/>
<sequence length="53" mass="6271">MSQYLSLLFQSSLNLLLRLWMPVLLLSYYKLIFTDDCVIHVSVRYASEIHHSL</sequence>
<dbReference type="AlphaFoldDB" id="A0A2P2PSJ0"/>
<evidence type="ECO:0000313" key="1">
    <source>
        <dbReference type="EMBL" id="MBX57673.1"/>
    </source>
</evidence>